<evidence type="ECO:0000313" key="1">
    <source>
        <dbReference type="EMBL" id="SVB05478.1"/>
    </source>
</evidence>
<feature type="non-terminal residue" evidence="1">
    <location>
        <position position="67"/>
    </location>
</feature>
<dbReference type="AlphaFoldDB" id="A0A382AVL3"/>
<name>A0A382AVL3_9ZZZZ</name>
<organism evidence="1">
    <name type="scientific">marine metagenome</name>
    <dbReference type="NCBI Taxonomy" id="408172"/>
    <lineage>
        <taxon>unclassified sequences</taxon>
        <taxon>metagenomes</taxon>
        <taxon>ecological metagenomes</taxon>
    </lineage>
</organism>
<accession>A0A382AVL3</accession>
<dbReference type="EMBL" id="UINC01027003">
    <property type="protein sequence ID" value="SVB05478.1"/>
    <property type="molecule type" value="Genomic_DNA"/>
</dbReference>
<proteinExistence type="predicted"/>
<sequence>MILLRARTHHRHRLSVNRSREGFPGSTAEFTQTWSKDNQMPYNEICYLTAREIREKIHNRELSAVEV</sequence>
<reference evidence="1" key="1">
    <citation type="submission" date="2018-05" db="EMBL/GenBank/DDBJ databases">
        <authorList>
            <person name="Lanie J.A."/>
            <person name="Ng W.-L."/>
            <person name="Kazmierczak K.M."/>
            <person name="Andrzejewski T.M."/>
            <person name="Davidsen T.M."/>
            <person name="Wayne K.J."/>
            <person name="Tettelin H."/>
            <person name="Glass J.I."/>
            <person name="Rusch D."/>
            <person name="Podicherti R."/>
            <person name="Tsui H.-C.T."/>
            <person name="Winkler M.E."/>
        </authorList>
    </citation>
    <scope>NUCLEOTIDE SEQUENCE</scope>
</reference>
<gene>
    <name evidence="1" type="ORF">METZ01_LOCUS158332</name>
</gene>
<protein>
    <submittedName>
        <fullName evidence="1">Uncharacterized protein</fullName>
    </submittedName>
</protein>